<dbReference type="InterPro" id="IPR002541">
    <property type="entry name" value="Cyt_c_assembly"/>
</dbReference>
<keyword evidence="9" id="KW-1185">Reference proteome</keyword>
<dbReference type="PaxDb" id="289377-HL41_06550"/>
<comment type="subcellular location">
    <subcellularLocation>
        <location evidence="1">Membrane</location>
        <topology evidence="1">Multi-pass membrane protein</topology>
    </subcellularLocation>
</comment>
<evidence type="ECO:0000256" key="2">
    <source>
        <dbReference type="ARBA" id="ARBA00022692"/>
    </source>
</evidence>
<keyword evidence="3" id="KW-0201">Cytochrome c-type biogenesis</keyword>
<reference evidence="8 9" key="1">
    <citation type="journal article" date="2015" name="Genome Announc.">
        <title>Genome Sequence of a Sulfate-Reducing Thermophilic Bacterium, Thermodesulfobacterium commune DSM 2178T (Phylum Thermodesulfobacteria).</title>
        <authorList>
            <person name="Bhatnagar S."/>
            <person name="Badger J.H."/>
            <person name="Madupu R."/>
            <person name="Khouri H.M."/>
            <person name="O'Connor E.M."/>
            <person name="Robb F.T."/>
            <person name="Ward N.L."/>
            <person name="Eisen J.A."/>
        </authorList>
    </citation>
    <scope>NUCLEOTIDE SEQUENCE [LARGE SCALE GENOMIC DNA]</scope>
    <source>
        <strain evidence="8 9">DSM 2178</strain>
    </source>
</reference>
<feature type="transmembrane region" description="Helical" evidence="6">
    <location>
        <begin position="249"/>
        <end position="267"/>
    </location>
</feature>
<dbReference type="OrthoDB" id="9814290at2"/>
<feature type="transmembrane region" description="Helical" evidence="6">
    <location>
        <begin position="219"/>
        <end position="237"/>
    </location>
</feature>
<feature type="transmembrane region" description="Helical" evidence="6">
    <location>
        <begin position="6"/>
        <end position="24"/>
    </location>
</feature>
<dbReference type="Proteomes" id="UP000028481">
    <property type="component" value="Chromosome"/>
</dbReference>
<feature type="transmembrane region" description="Helical" evidence="6">
    <location>
        <begin position="31"/>
        <end position="52"/>
    </location>
</feature>
<evidence type="ECO:0000256" key="6">
    <source>
        <dbReference type="SAM" id="Phobius"/>
    </source>
</evidence>
<proteinExistence type="predicted"/>
<dbReference type="STRING" id="289377.HL41_06550"/>
<keyword evidence="5 6" id="KW-0472">Membrane</keyword>
<protein>
    <recommendedName>
        <fullName evidence="7">Cytochrome c assembly protein domain-containing protein</fullName>
    </recommendedName>
</protein>
<dbReference type="InterPro" id="IPR045062">
    <property type="entry name" value="Cyt_c_biogenesis_CcsA/CcmC"/>
</dbReference>
<dbReference type="HOGENOM" id="CLU_049710_2_2_0"/>
<feature type="transmembrane region" description="Helical" evidence="6">
    <location>
        <begin position="68"/>
        <end position="86"/>
    </location>
</feature>
<evidence type="ECO:0000256" key="5">
    <source>
        <dbReference type="ARBA" id="ARBA00023136"/>
    </source>
</evidence>
<feature type="transmembrane region" description="Helical" evidence="6">
    <location>
        <begin position="91"/>
        <end position="111"/>
    </location>
</feature>
<dbReference type="RefSeq" id="WP_038062452.1">
    <property type="nucleotide sequence ID" value="NZ_CP008796.1"/>
</dbReference>
<dbReference type="eggNOG" id="COG0755">
    <property type="taxonomic scope" value="Bacteria"/>
</dbReference>
<dbReference type="GO" id="GO:0017004">
    <property type="term" value="P:cytochrome complex assembly"/>
    <property type="evidence" value="ECO:0007669"/>
    <property type="project" value="UniProtKB-KW"/>
</dbReference>
<dbReference type="Pfam" id="PF01578">
    <property type="entry name" value="Cytochrom_C_asm"/>
    <property type="match status" value="1"/>
</dbReference>
<dbReference type="PANTHER" id="PTHR30071">
    <property type="entry name" value="HEME EXPORTER PROTEIN C"/>
    <property type="match status" value="1"/>
</dbReference>
<dbReference type="GO" id="GO:0020037">
    <property type="term" value="F:heme binding"/>
    <property type="evidence" value="ECO:0007669"/>
    <property type="project" value="InterPro"/>
</dbReference>
<dbReference type="KEGG" id="tcm:HL41_06550"/>
<keyword evidence="2 6" id="KW-0812">Transmembrane</keyword>
<dbReference type="EMBL" id="CP008796">
    <property type="protein sequence ID" value="AIH04406.1"/>
    <property type="molecule type" value="Genomic_DNA"/>
</dbReference>
<evidence type="ECO:0000313" key="8">
    <source>
        <dbReference type="EMBL" id="AIH04406.1"/>
    </source>
</evidence>
<keyword evidence="4 6" id="KW-1133">Transmembrane helix</keyword>
<evidence type="ECO:0000313" key="9">
    <source>
        <dbReference type="Proteomes" id="UP000028481"/>
    </source>
</evidence>
<evidence type="ECO:0000256" key="4">
    <source>
        <dbReference type="ARBA" id="ARBA00022989"/>
    </source>
</evidence>
<evidence type="ECO:0000256" key="1">
    <source>
        <dbReference type="ARBA" id="ARBA00004141"/>
    </source>
</evidence>
<feature type="transmembrane region" description="Helical" evidence="6">
    <location>
        <begin position="186"/>
        <end position="207"/>
    </location>
</feature>
<gene>
    <name evidence="8" type="ORF">HL41_06550</name>
</gene>
<sequence>MGDLLFDLYFLVYFVSWIGFYFYFKTLKKEALKYAQIVLGLGFFLHTVFWGIKAYEIAILKVLTFKEVLNFLAWSLVLVYFGFSFLSQVKLYTVGFFILPWVIGCLLLSFFLSSGKVSPFSPYFYNLWFPIHGISGLISHAFLLFGLTTSIMYILQEREIKKKSLGLFYKKLPPLEYLDRASEISLYLGFLFLSISIITGAVWSNFVFGDYWRWSSKEVFSLVLWLLYAVLIHQRVVIGWRGKRSAKMFILGFGIWFLSFFVINLFTKGFHTYGS</sequence>
<organism evidence="8 9">
    <name type="scientific">Thermodesulfobacterium commune DSM 2178</name>
    <dbReference type="NCBI Taxonomy" id="289377"/>
    <lineage>
        <taxon>Bacteria</taxon>
        <taxon>Pseudomonadati</taxon>
        <taxon>Thermodesulfobacteriota</taxon>
        <taxon>Thermodesulfobacteria</taxon>
        <taxon>Thermodesulfobacteriales</taxon>
        <taxon>Thermodesulfobacteriaceae</taxon>
        <taxon>Thermodesulfobacterium</taxon>
    </lineage>
</organism>
<dbReference type="GO" id="GO:0005886">
    <property type="term" value="C:plasma membrane"/>
    <property type="evidence" value="ECO:0007669"/>
    <property type="project" value="TreeGrafter"/>
</dbReference>
<feature type="transmembrane region" description="Helical" evidence="6">
    <location>
        <begin position="131"/>
        <end position="155"/>
    </location>
</feature>
<name>A0A075WU42_9BACT</name>
<dbReference type="AlphaFoldDB" id="A0A075WU42"/>
<evidence type="ECO:0000259" key="7">
    <source>
        <dbReference type="Pfam" id="PF01578"/>
    </source>
</evidence>
<accession>A0A075WU42</accession>
<dbReference type="PANTHER" id="PTHR30071:SF1">
    <property type="entry name" value="CYTOCHROME B_B6 PROTEIN-RELATED"/>
    <property type="match status" value="1"/>
</dbReference>
<feature type="domain" description="Cytochrome c assembly protein" evidence="7">
    <location>
        <begin position="66"/>
        <end position="271"/>
    </location>
</feature>
<evidence type="ECO:0000256" key="3">
    <source>
        <dbReference type="ARBA" id="ARBA00022748"/>
    </source>
</evidence>